<dbReference type="EMBL" id="UINC01028780">
    <property type="protein sequence ID" value="SVB10377.1"/>
    <property type="molecule type" value="Genomic_DNA"/>
</dbReference>
<dbReference type="Gene3D" id="3.40.50.1580">
    <property type="entry name" value="Nucleoside phosphorylase domain"/>
    <property type="match status" value="1"/>
</dbReference>
<feature type="non-terminal residue" evidence="1">
    <location>
        <position position="1"/>
    </location>
</feature>
<protein>
    <submittedName>
        <fullName evidence="1">Uncharacterized protein</fullName>
    </submittedName>
</protein>
<evidence type="ECO:0000313" key="1">
    <source>
        <dbReference type="EMBL" id="SVB10377.1"/>
    </source>
</evidence>
<organism evidence="1">
    <name type="scientific">marine metagenome</name>
    <dbReference type="NCBI Taxonomy" id="408172"/>
    <lineage>
        <taxon>unclassified sequences</taxon>
        <taxon>metagenomes</taxon>
        <taxon>ecological metagenomes</taxon>
    </lineage>
</organism>
<dbReference type="GO" id="GO:0009116">
    <property type="term" value="P:nucleoside metabolic process"/>
    <property type="evidence" value="ECO:0007669"/>
    <property type="project" value="InterPro"/>
</dbReference>
<dbReference type="AlphaFoldDB" id="A0A382BB12"/>
<proteinExistence type="predicted"/>
<accession>A0A382BB12</accession>
<reference evidence="1" key="1">
    <citation type="submission" date="2018-05" db="EMBL/GenBank/DDBJ databases">
        <authorList>
            <person name="Lanie J.A."/>
            <person name="Ng W.-L."/>
            <person name="Kazmierczak K.M."/>
            <person name="Andrzejewski T.M."/>
            <person name="Davidsen T.M."/>
            <person name="Wayne K.J."/>
            <person name="Tettelin H."/>
            <person name="Glass J.I."/>
            <person name="Rusch D."/>
            <person name="Podicherti R."/>
            <person name="Tsui H.-C.T."/>
            <person name="Winkler M.E."/>
        </authorList>
    </citation>
    <scope>NUCLEOTIDE SEQUENCE</scope>
</reference>
<gene>
    <name evidence="1" type="ORF">METZ01_LOCUS163231</name>
</gene>
<dbReference type="InterPro" id="IPR035994">
    <property type="entry name" value="Nucleoside_phosphorylase_sf"/>
</dbReference>
<name>A0A382BB12_9ZZZZ</name>
<dbReference type="GO" id="GO:0003824">
    <property type="term" value="F:catalytic activity"/>
    <property type="evidence" value="ECO:0007669"/>
    <property type="project" value="InterPro"/>
</dbReference>
<sequence>LNNVFESQILTQNITTVSEPVTNGGNKYCTLVDMEAHEICTVVDSYDNLENLFIIKIISDFMDVSRDYFSFDTVYDLVDNNISNIDKLLVDLRNKQ</sequence>